<evidence type="ECO:0000256" key="1">
    <source>
        <dbReference type="ARBA" id="ARBA00000085"/>
    </source>
</evidence>
<evidence type="ECO:0000256" key="9">
    <source>
        <dbReference type="PROSITE-ProRule" id="PRU00110"/>
    </source>
</evidence>
<dbReference type="PROSITE" id="PS50894">
    <property type="entry name" value="HPT"/>
    <property type="match status" value="1"/>
</dbReference>
<feature type="domain" description="Response regulatory" evidence="13">
    <location>
        <begin position="1055"/>
        <end position="1171"/>
    </location>
</feature>
<dbReference type="GO" id="GO:0000155">
    <property type="term" value="F:phosphorelay sensor kinase activity"/>
    <property type="evidence" value="ECO:0007669"/>
    <property type="project" value="UniProtKB-ARBA"/>
</dbReference>
<gene>
    <name evidence="16" type="ORF">ThidrDRAFT_0025</name>
</gene>
<dbReference type="CDD" id="cd00156">
    <property type="entry name" value="REC"/>
    <property type="match status" value="1"/>
</dbReference>
<comment type="catalytic activity">
    <reaction evidence="1">
        <text>ATP + protein L-histidine = ADP + protein N-phospho-L-histidine.</text>
        <dbReference type="EC" id="2.7.13.3"/>
    </reaction>
</comment>
<dbReference type="Proteomes" id="UP000004200">
    <property type="component" value="Unassembled WGS sequence"/>
</dbReference>
<dbReference type="PROSITE" id="PS50851">
    <property type="entry name" value="CHEW"/>
    <property type="match status" value="1"/>
</dbReference>
<dbReference type="FunFam" id="3.30.565.10:FF:000016">
    <property type="entry name" value="Chemotaxis protein CheA, putative"/>
    <property type="match status" value="1"/>
</dbReference>
<sequence length="1173" mass="126219">MGTPLNTDSFLMSSDTNAQLFDCIDALTFALVPDEAEEDCVSTRLQRFAETLGILAEAADANALPGLIDLSAVLVDRLSAAAEDEARQERTCDLLAQFPLLLMDYVATPTDASATEALIAFLQADEWQTAMADEEVEMLRMLLLPPLDFADEPEISADAEAVEPALQSDLVQSVADAPGSEMDSADVDPGLREVDQTPSIPVPDIAPEQIDQADAPAASAASIDVVFDADTPQGVSTDMLALAVDALEQNFAGLGEALALTADPNPEQRRLGWEQLSEELDRMAGGAEAVGLTVLGNLLLGAHALVGTWQERSDEAATAMAVALATLPDVLRGYLCAPTRAPQAESLVGFLRDLDVDSQLELDWSALTGALMHLEFCEPEAVEAEERVVLATAEDVSLTPPDDINQELLEGLLTELPIQTGAFTEAVQRIASGHGRISDIDNAKRAAHTLKGAANTVGIKGIANLTHYLEDILIALADHSAFPNLGLSQTLAYAADCLEVMSEALVGTGDAPEDAVNVLQDVLNWANRIDDQGIEIAAAEHPSAADVDSGHDADTDAPHARHDQAVAPVLRVPSNLVDEQLRLVGESMTSTAQIQNRLESAMQQLRSVNEQNELLRQLVNELEDLVDLRGLAMPQPVVEDTGFDLLELDQYGELHTVTRRLVEVTTDASEMTHGAQDHLSQLNELVGLQSRLHLASQDAVLRARMVAVSSVVSRLQRAVRQAGRLLDKEVDLVIKGAETLVDGNVLNDLVDALMHVLRNAVDHGIEMPQERQAAGKDPIGHIEMSFKREGDLIIVSCRDDGQGLDIDTIRRVALRRNLIGANDMLTDDQVARLILAGGFSTRDEATQVSGRGIGLDAVHAMVEDLKGSIALRSEPGRGLTVEIRLPTTLLSAQALLIRLHGTTLAVTTRGIEEIHFLTQDQLQRVGSQLAYRHGDQLYDALRLADLLNVGNGDTSSKPEQALLLVRMTSGVSKAVLVEEIAESRSLVVKKLGPYVAHIGGVIGATILGDGSVAPVVDLPDLLRVGQRVEISGDPRDSRLGVELEDRKTDVPGVRTALVVDDSISARRTTAQLFRDAGFEVRTAIDGLDAVAALDRLVPDIIMTDMEMPRMNGLELTSHIRARSETKEVPIVMITSRSTEKHRHQAQVKGVDIYLTKPFNSDDLMRQIGALVGR</sequence>
<dbReference type="InterPro" id="IPR001789">
    <property type="entry name" value="Sig_transdc_resp-reg_receiver"/>
</dbReference>
<dbReference type="InterPro" id="IPR036641">
    <property type="entry name" value="HPT_dom_sf"/>
</dbReference>
<dbReference type="PANTHER" id="PTHR43395">
    <property type="entry name" value="SENSOR HISTIDINE KINASE CHEA"/>
    <property type="match status" value="1"/>
</dbReference>
<dbReference type="CDD" id="cd00088">
    <property type="entry name" value="HPT"/>
    <property type="match status" value="1"/>
</dbReference>
<dbReference type="PROSITE" id="PS50110">
    <property type="entry name" value="RESPONSE_REGULATORY"/>
    <property type="match status" value="1"/>
</dbReference>
<dbReference type="InterPro" id="IPR051315">
    <property type="entry name" value="Bact_Chemotaxis_CheA"/>
</dbReference>
<dbReference type="Gene3D" id="3.30.565.10">
    <property type="entry name" value="Histidine kinase-like ATPase, C-terminal domain"/>
    <property type="match status" value="1"/>
</dbReference>
<dbReference type="InterPro" id="IPR003594">
    <property type="entry name" value="HATPase_dom"/>
</dbReference>
<accession>G2DVW4</accession>
<dbReference type="InterPro" id="IPR036061">
    <property type="entry name" value="CheW-like_dom_sf"/>
</dbReference>
<dbReference type="EC" id="2.7.13.3" evidence="2"/>
<dbReference type="InterPro" id="IPR004358">
    <property type="entry name" value="Sig_transdc_His_kin-like_C"/>
</dbReference>
<evidence type="ECO:0000259" key="14">
    <source>
        <dbReference type="PROSITE" id="PS50851"/>
    </source>
</evidence>
<feature type="modified residue" description="4-aspartylphosphate" evidence="10">
    <location>
        <position position="1104"/>
    </location>
</feature>
<feature type="domain" description="CheW-like" evidence="14">
    <location>
        <begin position="891"/>
        <end position="1027"/>
    </location>
</feature>
<evidence type="ECO:0000259" key="13">
    <source>
        <dbReference type="PROSITE" id="PS50110"/>
    </source>
</evidence>
<dbReference type="SMART" id="SM00260">
    <property type="entry name" value="CheW"/>
    <property type="match status" value="1"/>
</dbReference>
<evidence type="ECO:0000256" key="3">
    <source>
        <dbReference type="ARBA" id="ARBA00021495"/>
    </source>
</evidence>
<evidence type="ECO:0000256" key="8">
    <source>
        <dbReference type="ARBA" id="ARBA00035100"/>
    </source>
</evidence>
<dbReference type="Pfam" id="PF00072">
    <property type="entry name" value="Response_reg"/>
    <property type="match status" value="1"/>
</dbReference>
<dbReference type="Gene3D" id="2.30.30.40">
    <property type="entry name" value="SH3 Domains"/>
    <property type="match status" value="1"/>
</dbReference>
<feature type="domain" description="HPt" evidence="15">
    <location>
        <begin position="401"/>
        <end position="508"/>
    </location>
</feature>
<dbReference type="EMBL" id="AFWT01000001">
    <property type="protein sequence ID" value="EGV33870.1"/>
    <property type="molecule type" value="Genomic_DNA"/>
</dbReference>
<dbReference type="PATRIC" id="fig|765913.3.peg.24"/>
<dbReference type="STRING" id="765913.ThidrDRAFT_0025"/>
<comment type="function">
    <text evidence="8">Involved in the transmission of sensory signals from the chemoreceptors to the flagellar motors. CheA is autophosphorylated; it can transfer its phosphate group to either CheB or CheY.</text>
</comment>
<dbReference type="SMART" id="SM00073">
    <property type="entry name" value="HPT"/>
    <property type="match status" value="1"/>
</dbReference>
<dbReference type="PRINTS" id="PR00344">
    <property type="entry name" value="BCTRLSENSOR"/>
</dbReference>
<keyword evidence="7" id="KW-0902">Two-component regulatory system</keyword>
<dbReference type="PANTHER" id="PTHR43395:SF8">
    <property type="entry name" value="HISTIDINE KINASE"/>
    <property type="match status" value="1"/>
</dbReference>
<dbReference type="Pfam" id="PF01627">
    <property type="entry name" value="Hpt"/>
    <property type="match status" value="1"/>
</dbReference>
<evidence type="ECO:0000256" key="5">
    <source>
        <dbReference type="ARBA" id="ARBA00022679"/>
    </source>
</evidence>
<name>G2DVW4_9GAMM</name>
<keyword evidence="5" id="KW-0808">Transferase</keyword>
<comment type="caution">
    <text evidence="16">The sequence shown here is derived from an EMBL/GenBank/DDBJ whole genome shotgun (WGS) entry which is preliminary data.</text>
</comment>
<dbReference type="Pfam" id="PF02518">
    <property type="entry name" value="HATPase_c"/>
    <property type="match status" value="1"/>
</dbReference>
<dbReference type="Gene3D" id="1.20.120.160">
    <property type="entry name" value="HPT domain"/>
    <property type="match status" value="1"/>
</dbReference>
<evidence type="ECO:0000313" key="16">
    <source>
        <dbReference type="EMBL" id="EGV33870.1"/>
    </source>
</evidence>
<keyword evidence="6 16" id="KW-0418">Kinase</keyword>
<dbReference type="InterPro" id="IPR005467">
    <property type="entry name" value="His_kinase_dom"/>
</dbReference>
<feature type="modified residue" description="Phosphohistidine" evidence="9">
    <location>
        <position position="448"/>
    </location>
</feature>
<feature type="coiled-coil region" evidence="11">
    <location>
        <begin position="591"/>
        <end position="628"/>
    </location>
</feature>
<proteinExistence type="predicted"/>
<evidence type="ECO:0000256" key="4">
    <source>
        <dbReference type="ARBA" id="ARBA00022553"/>
    </source>
</evidence>
<keyword evidence="4 10" id="KW-0597">Phosphoprotein</keyword>
<organism evidence="16 17">
    <name type="scientific">Thiorhodococcus drewsii AZ1</name>
    <dbReference type="NCBI Taxonomy" id="765913"/>
    <lineage>
        <taxon>Bacteria</taxon>
        <taxon>Pseudomonadati</taxon>
        <taxon>Pseudomonadota</taxon>
        <taxon>Gammaproteobacteria</taxon>
        <taxon>Chromatiales</taxon>
        <taxon>Chromatiaceae</taxon>
        <taxon>Thiorhodococcus</taxon>
    </lineage>
</organism>
<dbReference type="Gene3D" id="3.40.50.2300">
    <property type="match status" value="1"/>
</dbReference>
<feature type="domain" description="Histidine kinase" evidence="12">
    <location>
        <begin position="682"/>
        <end position="889"/>
    </location>
</feature>
<dbReference type="InterPro" id="IPR002545">
    <property type="entry name" value="CheW-lke_dom"/>
</dbReference>
<dbReference type="SMART" id="SM00387">
    <property type="entry name" value="HATPase_c"/>
    <property type="match status" value="1"/>
</dbReference>
<dbReference type="InterPro" id="IPR008207">
    <property type="entry name" value="Sig_transdc_His_kin_Hpt_dom"/>
</dbReference>
<dbReference type="AlphaFoldDB" id="G2DVW4"/>
<keyword evidence="17" id="KW-1185">Reference proteome</keyword>
<reference evidence="16 17" key="1">
    <citation type="submission" date="2011-06" db="EMBL/GenBank/DDBJ databases">
        <title>The draft genome of Thiorhodococcus drewsii AZ1.</title>
        <authorList>
            <consortium name="US DOE Joint Genome Institute (JGI-PGF)"/>
            <person name="Lucas S."/>
            <person name="Han J."/>
            <person name="Lapidus A."/>
            <person name="Cheng J.-F."/>
            <person name="Goodwin L."/>
            <person name="Pitluck S."/>
            <person name="Peters L."/>
            <person name="Land M.L."/>
            <person name="Hauser L."/>
            <person name="Vogl K."/>
            <person name="Liu Z."/>
            <person name="Imhoff J."/>
            <person name="Thiel V."/>
            <person name="Frigaard N.-U."/>
            <person name="Bryant D.A."/>
            <person name="Woyke T.J."/>
        </authorList>
    </citation>
    <scope>NUCLEOTIDE SEQUENCE [LARGE SCALE GENOMIC DNA]</scope>
    <source>
        <strain evidence="16 17">AZ1</strain>
    </source>
</reference>
<evidence type="ECO:0000256" key="7">
    <source>
        <dbReference type="ARBA" id="ARBA00023012"/>
    </source>
</evidence>
<dbReference type="SUPFAM" id="SSF50341">
    <property type="entry name" value="CheW-like"/>
    <property type="match status" value="1"/>
</dbReference>
<dbReference type="eggNOG" id="COG0643">
    <property type="taxonomic scope" value="Bacteria"/>
</dbReference>
<keyword evidence="11" id="KW-0175">Coiled coil</keyword>
<dbReference type="PROSITE" id="PS50109">
    <property type="entry name" value="HIS_KIN"/>
    <property type="match status" value="1"/>
</dbReference>
<evidence type="ECO:0000256" key="11">
    <source>
        <dbReference type="SAM" id="Coils"/>
    </source>
</evidence>
<dbReference type="SMART" id="SM00448">
    <property type="entry name" value="REC"/>
    <property type="match status" value="1"/>
</dbReference>
<evidence type="ECO:0000256" key="10">
    <source>
        <dbReference type="PROSITE-ProRule" id="PRU00169"/>
    </source>
</evidence>
<dbReference type="InterPro" id="IPR036890">
    <property type="entry name" value="HATPase_C_sf"/>
</dbReference>
<evidence type="ECO:0000256" key="6">
    <source>
        <dbReference type="ARBA" id="ARBA00022777"/>
    </source>
</evidence>
<evidence type="ECO:0000313" key="17">
    <source>
        <dbReference type="Proteomes" id="UP000004200"/>
    </source>
</evidence>
<dbReference type="SUPFAM" id="SSF55874">
    <property type="entry name" value="ATPase domain of HSP90 chaperone/DNA topoisomerase II/histidine kinase"/>
    <property type="match status" value="1"/>
</dbReference>
<protein>
    <recommendedName>
        <fullName evidence="3">Chemotaxis protein CheA</fullName>
        <ecNumber evidence="2">2.7.13.3</ecNumber>
    </recommendedName>
</protein>
<evidence type="ECO:0000256" key="2">
    <source>
        <dbReference type="ARBA" id="ARBA00012438"/>
    </source>
</evidence>
<dbReference type="InterPro" id="IPR011006">
    <property type="entry name" value="CheY-like_superfamily"/>
</dbReference>
<dbReference type="GO" id="GO:0006935">
    <property type="term" value="P:chemotaxis"/>
    <property type="evidence" value="ECO:0007669"/>
    <property type="project" value="InterPro"/>
</dbReference>
<dbReference type="SUPFAM" id="SSF47226">
    <property type="entry name" value="Histidine-containing phosphotransfer domain, HPT domain"/>
    <property type="match status" value="1"/>
</dbReference>
<evidence type="ECO:0000259" key="15">
    <source>
        <dbReference type="PROSITE" id="PS50894"/>
    </source>
</evidence>
<evidence type="ECO:0000259" key="12">
    <source>
        <dbReference type="PROSITE" id="PS50109"/>
    </source>
</evidence>
<dbReference type="SUPFAM" id="SSF52172">
    <property type="entry name" value="CheY-like"/>
    <property type="match status" value="1"/>
</dbReference>
<dbReference type="Pfam" id="PF01584">
    <property type="entry name" value="CheW"/>
    <property type="match status" value="1"/>
</dbReference>